<evidence type="ECO:0000256" key="2">
    <source>
        <dbReference type="SAM" id="Coils"/>
    </source>
</evidence>
<evidence type="ECO:0000256" key="1">
    <source>
        <dbReference type="ARBA" id="ARBA00006190"/>
    </source>
</evidence>
<dbReference type="Pfam" id="PF25880">
    <property type="entry name" value="WHD_CHMP7_1st"/>
    <property type="match status" value="1"/>
</dbReference>
<feature type="coiled-coil region" evidence="2">
    <location>
        <begin position="241"/>
        <end position="268"/>
    </location>
</feature>
<dbReference type="InterPro" id="IPR005024">
    <property type="entry name" value="Snf7_fam"/>
</dbReference>
<dbReference type="Pfam" id="PF03357">
    <property type="entry name" value="Snf7"/>
    <property type="match status" value="1"/>
</dbReference>
<reference evidence="3 4" key="1">
    <citation type="submission" date="2024-08" db="EMBL/GenBank/DDBJ databases">
        <authorList>
            <person name="Will J Nash"/>
            <person name="Angela Man"/>
            <person name="Seanna McTaggart"/>
            <person name="Kendall Baker"/>
            <person name="Tom Barker"/>
            <person name="Leah Catchpole"/>
            <person name="Alex Durrant"/>
            <person name="Karim Gharbi"/>
            <person name="Naomi Irish"/>
            <person name="Gemy Kaithakottil"/>
            <person name="Debby Ku"/>
            <person name="Aaliyah Providence"/>
            <person name="Felix Shaw"/>
            <person name="David Swarbreck"/>
            <person name="Chris Watkins"/>
            <person name="Ann M. McCartney"/>
            <person name="Giulio Formenti"/>
            <person name="Alice Mouton"/>
            <person name="Noel Vella"/>
            <person name="Bjorn M von Reumont"/>
            <person name="Adriana Vella"/>
            <person name="Wilfried Haerty"/>
        </authorList>
    </citation>
    <scope>NUCLEOTIDE SEQUENCE [LARGE SCALE GENOMIC DNA]</scope>
</reference>
<name>A0ABP1NTG3_XYLVO</name>
<keyword evidence="4" id="KW-1185">Reference proteome</keyword>
<dbReference type="PANTHER" id="PTHR22761">
    <property type="entry name" value="CHARGED MULTIVESICULAR BODY PROTEIN"/>
    <property type="match status" value="1"/>
</dbReference>
<comment type="similarity">
    <text evidence="1">Belongs to the SNF7 family.</text>
</comment>
<dbReference type="Gene3D" id="6.10.140.1230">
    <property type="match status" value="1"/>
</dbReference>
<dbReference type="EMBL" id="CAXAJV020001293">
    <property type="protein sequence ID" value="CAL7944330.1"/>
    <property type="molecule type" value="Genomic_DNA"/>
</dbReference>
<proteinExistence type="inferred from homology"/>
<sequence>MSTKVKDVDNTMPLPPNEMPKCWNEEERIGSLFSPFRSKSANPQDWVSKYKFWQNLIYEWLKHTKKSSFSIADLNSAFKRKGCTPLCLITVVEELIRNNEIIPETEFLKEPCESWTAWSVDIFMKRPLIWSLAKVKSYIVNNEINREARYVHLQVVREFADILFSLLEAKKENILISFSDLIKSYRSTIDKNISDNTIMLLLIWLKREKKVVFRTSDNKNELLIKIAVHPSDRISEIEEGLYKLMKQENELIKEIELMEEEKVNILNEIKSCLTKGLRQVAKAHLKKIKKLETTIEKRAQTLDNIRSVIISIQNTHTNTAVLSAYKTGSKVLKKLNESGLSESNVKDVMDELSEALEEQKEVEFILSESLTNDDSNTDLEAELTELMKLNDDAFPSVPNTKINTDIDKLQKDLTNLRIEETIIPKVSPKSKNIHDKKMLKQPELECV</sequence>
<evidence type="ECO:0008006" key="5">
    <source>
        <dbReference type="Google" id="ProtNLM"/>
    </source>
</evidence>
<dbReference type="Proteomes" id="UP001642520">
    <property type="component" value="Unassembled WGS sequence"/>
</dbReference>
<protein>
    <recommendedName>
        <fullName evidence="5">Charged multivesicular body protein 7</fullName>
    </recommendedName>
</protein>
<keyword evidence="2" id="KW-0175">Coiled coil</keyword>
<gene>
    <name evidence="3" type="ORF">XYLVIOL_LOCUS6596</name>
</gene>
<evidence type="ECO:0000313" key="4">
    <source>
        <dbReference type="Proteomes" id="UP001642520"/>
    </source>
</evidence>
<evidence type="ECO:0000313" key="3">
    <source>
        <dbReference type="EMBL" id="CAL7944330.1"/>
    </source>
</evidence>
<accession>A0ABP1NTG3</accession>
<comment type="caution">
    <text evidence="3">The sequence shown here is derived from an EMBL/GenBank/DDBJ whole genome shotgun (WGS) entry which is preliminary data.</text>
</comment>
<organism evidence="3 4">
    <name type="scientific">Xylocopa violacea</name>
    <name type="common">Violet carpenter bee</name>
    <name type="synonym">Apis violacea</name>
    <dbReference type="NCBI Taxonomy" id="135666"/>
    <lineage>
        <taxon>Eukaryota</taxon>
        <taxon>Metazoa</taxon>
        <taxon>Ecdysozoa</taxon>
        <taxon>Arthropoda</taxon>
        <taxon>Hexapoda</taxon>
        <taxon>Insecta</taxon>
        <taxon>Pterygota</taxon>
        <taxon>Neoptera</taxon>
        <taxon>Endopterygota</taxon>
        <taxon>Hymenoptera</taxon>
        <taxon>Apocrita</taxon>
        <taxon>Aculeata</taxon>
        <taxon>Apoidea</taxon>
        <taxon>Anthophila</taxon>
        <taxon>Apidae</taxon>
        <taxon>Xylocopa</taxon>
        <taxon>Xylocopa</taxon>
    </lineage>
</organism>